<accession>A0ABT9U783</accession>
<proteinExistence type="predicted"/>
<evidence type="ECO:0000313" key="2">
    <source>
        <dbReference type="Proteomes" id="UP001229346"/>
    </source>
</evidence>
<dbReference type="Proteomes" id="UP001229346">
    <property type="component" value="Unassembled WGS sequence"/>
</dbReference>
<protein>
    <submittedName>
        <fullName evidence="1">ABC-type glycerol-3-phosphate transport system substrate-binding protein</fullName>
    </submittedName>
</protein>
<keyword evidence="2" id="KW-1185">Reference proteome</keyword>
<dbReference type="EMBL" id="JAUSSU010000011">
    <property type="protein sequence ID" value="MDQ0115498.1"/>
    <property type="molecule type" value="Genomic_DNA"/>
</dbReference>
<organism evidence="1 2">
    <name type="scientific">Paenibacillus harenae</name>
    <dbReference type="NCBI Taxonomy" id="306543"/>
    <lineage>
        <taxon>Bacteria</taxon>
        <taxon>Bacillati</taxon>
        <taxon>Bacillota</taxon>
        <taxon>Bacilli</taxon>
        <taxon>Bacillales</taxon>
        <taxon>Paenibacillaceae</taxon>
        <taxon>Paenibacillus</taxon>
    </lineage>
</organism>
<gene>
    <name evidence="1" type="ORF">J2T15_004965</name>
</gene>
<reference evidence="1 2" key="1">
    <citation type="submission" date="2023-07" db="EMBL/GenBank/DDBJ databases">
        <title>Sorghum-associated microbial communities from plants grown in Nebraska, USA.</title>
        <authorList>
            <person name="Schachtman D."/>
        </authorList>
    </citation>
    <scope>NUCLEOTIDE SEQUENCE [LARGE SCALE GENOMIC DNA]</scope>
    <source>
        <strain evidence="1 2">CC482</strain>
    </source>
</reference>
<dbReference type="Gene3D" id="3.40.190.10">
    <property type="entry name" value="Periplasmic binding protein-like II"/>
    <property type="match status" value="1"/>
</dbReference>
<name>A0ABT9U783_PAEHA</name>
<evidence type="ECO:0000313" key="1">
    <source>
        <dbReference type="EMBL" id="MDQ0115498.1"/>
    </source>
</evidence>
<comment type="caution">
    <text evidence="1">The sequence shown here is derived from an EMBL/GenBank/DDBJ whole genome shotgun (WGS) entry which is preliminary data.</text>
</comment>
<dbReference type="RefSeq" id="WP_307207185.1">
    <property type="nucleotide sequence ID" value="NZ_JAUSSU010000011.1"/>
</dbReference>
<sequence>MPRGTTGVNPAQVSGLSITSQSTHKQLAMELLRYLTSDSHSLYSDLVSNTLEMNDRMLSAPLDKERFAIVLQETKRSVPAALYMFNDLGSQRNYMFGRPKAFNVIQSGLPVQKALTEFAELLDNDFRNFNKDPAAFDVCMGSRTYSDTCIQ</sequence>